<evidence type="ECO:0000259" key="7">
    <source>
        <dbReference type="Pfam" id="PF00828"/>
    </source>
</evidence>
<feature type="region of interest" description="Disordered" evidence="6">
    <location>
        <begin position="1"/>
        <end position="40"/>
    </location>
</feature>
<dbReference type="PANTHER" id="PTHR11721:SF3">
    <property type="entry name" value="LARGE RIBOSOMAL SUBUNIT PROTEIN UL15"/>
    <property type="match status" value="1"/>
</dbReference>
<evidence type="ECO:0000256" key="6">
    <source>
        <dbReference type="SAM" id="MobiDB-lite"/>
    </source>
</evidence>
<comment type="caution">
    <text evidence="8">The sequence shown here is derived from an EMBL/GenBank/DDBJ whole genome shotgun (WGS) entry which is preliminary data.</text>
</comment>
<evidence type="ECO:0000256" key="5">
    <source>
        <dbReference type="HAMAP-Rule" id="MF_01341"/>
    </source>
</evidence>
<sequence length="147" mass="16110">MSKNKTSKYRGSRTCGCGNSKRGRGAGNRGGHGNAGSFKHHKVRAKKMGLTFGKYGFKRPPSQVSQEKTINVGDLDYLIPQLLSKGLIKDEGDYLHIDLSTISVDKILGSGQLKYSEKKLRVIAKNFSERAVEKIKKLGGEVILDEG</sequence>
<dbReference type="SUPFAM" id="SSF52080">
    <property type="entry name" value="Ribosomal proteins L15p and L18e"/>
    <property type="match status" value="1"/>
</dbReference>
<proteinExistence type="inferred from homology"/>
<feature type="domain" description="Large ribosomal subunit protein uL15/eL18" evidence="7">
    <location>
        <begin position="69"/>
        <end position="143"/>
    </location>
</feature>
<evidence type="ECO:0000256" key="1">
    <source>
        <dbReference type="ARBA" id="ARBA00007320"/>
    </source>
</evidence>
<keyword evidence="5" id="KW-0694">RNA-binding</keyword>
<evidence type="ECO:0000256" key="3">
    <source>
        <dbReference type="ARBA" id="ARBA00023274"/>
    </source>
</evidence>
<dbReference type="GO" id="GO:0022625">
    <property type="term" value="C:cytosolic large ribosomal subunit"/>
    <property type="evidence" value="ECO:0007669"/>
    <property type="project" value="TreeGrafter"/>
</dbReference>
<comment type="similarity">
    <text evidence="1 5">Belongs to the universal ribosomal protein uL15 family.</text>
</comment>
<dbReference type="InterPro" id="IPR021131">
    <property type="entry name" value="Ribosomal_uL15/eL18"/>
</dbReference>
<reference evidence="8 9" key="1">
    <citation type="journal article" date="2019" name="Nat. Microbiol.">
        <title>Wide diversity of methane and short-chain alkane metabolisms in uncultured archaea.</title>
        <authorList>
            <person name="Borrel G."/>
            <person name="Adam P.S."/>
            <person name="McKay L.J."/>
            <person name="Chen L.X."/>
            <person name="Sierra-Garcia I.N."/>
            <person name="Sieber C.M."/>
            <person name="Letourneur Q."/>
            <person name="Ghozlane A."/>
            <person name="Andersen G.L."/>
            <person name="Li W.J."/>
            <person name="Hallam S.J."/>
            <person name="Muyzer G."/>
            <person name="de Oliveira V.M."/>
            <person name="Inskeep W.P."/>
            <person name="Banfield J.F."/>
            <person name="Gribaldo S."/>
        </authorList>
    </citation>
    <scope>NUCLEOTIDE SEQUENCE [LARGE SCALE GENOMIC DNA]</scope>
    <source>
        <strain evidence="8">NM1a</strain>
    </source>
</reference>
<dbReference type="GO" id="GO:0019843">
    <property type="term" value="F:rRNA binding"/>
    <property type="evidence" value="ECO:0007669"/>
    <property type="project" value="UniProtKB-UniRule"/>
</dbReference>
<gene>
    <name evidence="5" type="primary">rpl15</name>
    <name evidence="8" type="ORF">EF806_01045</name>
</gene>
<comment type="subunit">
    <text evidence="5">Part of the 50S ribosomal subunit.</text>
</comment>
<keyword evidence="5" id="KW-0699">rRNA-binding</keyword>
<evidence type="ECO:0000313" key="9">
    <source>
        <dbReference type="Proteomes" id="UP000317158"/>
    </source>
</evidence>
<feature type="compositionally biased region" description="Gly residues" evidence="6">
    <location>
        <begin position="25"/>
        <end position="34"/>
    </location>
</feature>
<dbReference type="Pfam" id="PF00828">
    <property type="entry name" value="Ribosomal_L27A"/>
    <property type="match status" value="1"/>
</dbReference>
<evidence type="ECO:0000256" key="2">
    <source>
        <dbReference type="ARBA" id="ARBA00022980"/>
    </source>
</evidence>
<dbReference type="Proteomes" id="UP000317158">
    <property type="component" value="Unassembled WGS sequence"/>
</dbReference>
<protein>
    <recommendedName>
        <fullName evidence="4 5">Large ribosomal subunit protein uL15</fullName>
    </recommendedName>
</protein>
<dbReference type="HAMAP" id="MF_01341">
    <property type="entry name" value="Ribosomal_uL15"/>
    <property type="match status" value="1"/>
</dbReference>
<dbReference type="Gene3D" id="3.100.10.10">
    <property type="match status" value="1"/>
</dbReference>
<keyword evidence="3 5" id="KW-0687">Ribonucleoprotein</keyword>
<name>A0A520KTV3_METT2</name>
<feature type="compositionally biased region" description="Basic residues" evidence="6">
    <location>
        <begin position="1"/>
        <end position="11"/>
    </location>
</feature>
<dbReference type="GO" id="GO:0003735">
    <property type="term" value="F:structural constituent of ribosome"/>
    <property type="evidence" value="ECO:0007669"/>
    <property type="project" value="InterPro"/>
</dbReference>
<evidence type="ECO:0000256" key="4">
    <source>
        <dbReference type="ARBA" id="ARBA00035200"/>
    </source>
</evidence>
<comment type="function">
    <text evidence="5">Binds to the 23S rRNA.</text>
</comment>
<keyword evidence="2 5" id="KW-0689">Ribosomal protein</keyword>
<accession>A0A520KTV3</accession>
<dbReference type="InterPro" id="IPR030878">
    <property type="entry name" value="Ribosomal_uL15"/>
</dbReference>
<organism evidence="8 9">
    <name type="scientific">Methanoliparum thermophilum</name>
    <dbReference type="NCBI Taxonomy" id="2491083"/>
    <lineage>
        <taxon>Archaea</taxon>
        <taxon>Methanobacteriati</taxon>
        <taxon>Methanobacteriota</taxon>
        <taxon>Candidatus Methanoliparia</taxon>
        <taxon>Candidatus Methanoliparales</taxon>
        <taxon>Candidatus Methanoliparaceae</taxon>
        <taxon>Candidatus Methanoliparum</taxon>
    </lineage>
</organism>
<dbReference type="EMBL" id="RXIF01000002">
    <property type="protein sequence ID" value="RZN65507.1"/>
    <property type="molecule type" value="Genomic_DNA"/>
</dbReference>
<dbReference type="AlphaFoldDB" id="A0A520KTV3"/>
<evidence type="ECO:0000313" key="8">
    <source>
        <dbReference type="EMBL" id="RZN65507.1"/>
    </source>
</evidence>
<dbReference type="InterPro" id="IPR027386">
    <property type="entry name" value="Rbsml_uL15_N"/>
</dbReference>
<dbReference type="Gene3D" id="4.10.990.10">
    <property type="match status" value="1"/>
</dbReference>
<dbReference type="InterPro" id="IPR036227">
    <property type="entry name" value="Ribosomal_uL15/eL18_sf"/>
</dbReference>
<dbReference type="PANTHER" id="PTHR11721">
    <property type="entry name" value="60S RIBOSOMAL PROTEIN L27A"/>
    <property type="match status" value="1"/>
</dbReference>
<dbReference type="GO" id="GO:0006412">
    <property type="term" value="P:translation"/>
    <property type="evidence" value="ECO:0007669"/>
    <property type="project" value="UniProtKB-UniRule"/>
</dbReference>